<dbReference type="Proteomes" id="UP000759131">
    <property type="component" value="Unassembled WGS sequence"/>
</dbReference>
<proteinExistence type="predicted"/>
<organism evidence="2">
    <name type="scientific">Medioppia subpectinata</name>
    <dbReference type="NCBI Taxonomy" id="1979941"/>
    <lineage>
        <taxon>Eukaryota</taxon>
        <taxon>Metazoa</taxon>
        <taxon>Ecdysozoa</taxon>
        <taxon>Arthropoda</taxon>
        <taxon>Chelicerata</taxon>
        <taxon>Arachnida</taxon>
        <taxon>Acari</taxon>
        <taxon>Acariformes</taxon>
        <taxon>Sarcoptiformes</taxon>
        <taxon>Oribatida</taxon>
        <taxon>Brachypylina</taxon>
        <taxon>Oppioidea</taxon>
        <taxon>Oppiidae</taxon>
        <taxon>Medioppia</taxon>
    </lineage>
</organism>
<feature type="compositionally biased region" description="Polar residues" evidence="1">
    <location>
        <begin position="42"/>
        <end position="52"/>
    </location>
</feature>
<sequence length="351" mass="41035">MEPTSTATVERVLSPISLRLKQEMENMDKSQSTSHLRDDSRWTPNVGNSLYDQQKRQNDWAEEEEMYKRKYRQLRNPSPTPEDSLDVERVRIQQMAAIHAGILQSPERLPKSSRRLSPESSPKRMRRRSPSLSPRRRSPLSPRRRSISPRRRSISPRYRDRRRSRSRSRERYLRSRSPSDSRGRRRSRTPERCLSPRPVDRHVNPMPGYQTLMNPMAVMHPMGAQAWSAPPIHQMTPWPQNEIIYEPIIPSKGSQTNLMKSSKPVPRKSLSSNLLKVPIARSPAQSSPKKGIDKKDDKLINPYDLLLAERTKLREEMNRYNKYYEQKVEDQNLIVAKDGGTDSYAYRQLDK</sequence>
<protein>
    <submittedName>
        <fullName evidence="2">Uncharacterized protein</fullName>
    </submittedName>
</protein>
<feature type="region of interest" description="Disordered" evidence="1">
    <location>
        <begin position="101"/>
        <end position="206"/>
    </location>
</feature>
<dbReference type="OrthoDB" id="10072641at2759"/>
<dbReference type="EMBL" id="CAJPIZ010036277">
    <property type="protein sequence ID" value="CAG2120934.1"/>
    <property type="molecule type" value="Genomic_DNA"/>
</dbReference>
<evidence type="ECO:0000256" key="1">
    <source>
        <dbReference type="SAM" id="MobiDB-lite"/>
    </source>
</evidence>
<feature type="compositionally biased region" description="Basic residues" evidence="1">
    <location>
        <begin position="123"/>
        <end position="166"/>
    </location>
</feature>
<feature type="region of interest" description="Disordered" evidence="1">
    <location>
        <begin position="23"/>
        <end position="62"/>
    </location>
</feature>
<keyword evidence="3" id="KW-1185">Reference proteome</keyword>
<reference evidence="2" key="1">
    <citation type="submission" date="2020-11" db="EMBL/GenBank/DDBJ databases">
        <authorList>
            <person name="Tran Van P."/>
        </authorList>
    </citation>
    <scope>NUCLEOTIDE SEQUENCE</scope>
</reference>
<accession>A0A7R9LQW0</accession>
<feature type="region of interest" description="Disordered" evidence="1">
    <location>
        <begin position="255"/>
        <end position="296"/>
    </location>
</feature>
<name>A0A7R9LQW0_9ACAR</name>
<dbReference type="EMBL" id="OC890852">
    <property type="protein sequence ID" value="CAD7646233.1"/>
    <property type="molecule type" value="Genomic_DNA"/>
</dbReference>
<feature type="non-terminal residue" evidence="2">
    <location>
        <position position="1"/>
    </location>
</feature>
<evidence type="ECO:0000313" key="3">
    <source>
        <dbReference type="Proteomes" id="UP000759131"/>
    </source>
</evidence>
<evidence type="ECO:0000313" key="2">
    <source>
        <dbReference type="EMBL" id="CAD7646233.1"/>
    </source>
</evidence>
<feature type="compositionally biased region" description="Basic and acidic residues" evidence="1">
    <location>
        <begin position="167"/>
        <end position="182"/>
    </location>
</feature>
<dbReference type="AlphaFoldDB" id="A0A7R9LQW0"/>
<gene>
    <name evidence="2" type="ORF">OSB1V03_LOCUS20880</name>
</gene>